<evidence type="ECO:0000256" key="2">
    <source>
        <dbReference type="ARBA" id="ARBA00004651"/>
    </source>
</evidence>
<sequence>MDTYSKLSKQTIFLHWVVATFMIGLLAVGVYMHETKSFFLYSWHKSFGVLIVVFVLWRLYNRMKSGWLEPVRQYKPVEISLSKIVHWLLIIGTILMPISGMMMSGLGGYGIPFFGLELVAPNPNPDDPTKMIPLNAPLAQAGKVVHSLVGDILIGAIALHIAGALKHHFIDKDNTLNRMKGMDISSK</sequence>
<protein>
    <submittedName>
        <fullName evidence="15">RNA methyltransferase</fullName>
    </submittedName>
</protein>
<dbReference type="InterPro" id="IPR016174">
    <property type="entry name" value="Di-haem_cyt_TM"/>
</dbReference>
<keyword evidence="4" id="KW-1003">Cell membrane</keyword>
<evidence type="ECO:0000256" key="9">
    <source>
        <dbReference type="ARBA" id="ARBA00022989"/>
    </source>
</evidence>
<evidence type="ECO:0000313" key="16">
    <source>
        <dbReference type="Proteomes" id="UP000027341"/>
    </source>
</evidence>
<dbReference type="RefSeq" id="WP_029912081.1">
    <property type="nucleotide sequence ID" value="NZ_AP020335.1"/>
</dbReference>
<dbReference type="GO" id="GO:0009055">
    <property type="term" value="F:electron transfer activity"/>
    <property type="evidence" value="ECO:0007669"/>
    <property type="project" value="InterPro"/>
</dbReference>
<keyword evidence="7" id="KW-0479">Metal-binding</keyword>
<evidence type="ECO:0000256" key="11">
    <source>
        <dbReference type="ARBA" id="ARBA00023136"/>
    </source>
</evidence>
<keyword evidence="16" id="KW-1185">Reference proteome</keyword>
<dbReference type="GO" id="GO:0032259">
    <property type="term" value="P:methylation"/>
    <property type="evidence" value="ECO:0007669"/>
    <property type="project" value="UniProtKB-KW"/>
</dbReference>
<dbReference type="EMBL" id="JMIU01000001">
    <property type="protein sequence ID" value="KDN96269.1"/>
    <property type="molecule type" value="Genomic_DNA"/>
</dbReference>
<dbReference type="PANTHER" id="PTHR30529">
    <property type="entry name" value="CYTOCHROME B561"/>
    <property type="match status" value="1"/>
</dbReference>
<evidence type="ECO:0000256" key="5">
    <source>
        <dbReference type="ARBA" id="ARBA00022617"/>
    </source>
</evidence>
<proteinExistence type="inferred from homology"/>
<evidence type="ECO:0000256" key="3">
    <source>
        <dbReference type="ARBA" id="ARBA00022448"/>
    </source>
</evidence>
<comment type="subcellular location">
    <subcellularLocation>
        <location evidence="2">Cell membrane</location>
        <topology evidence="2">Multi-pass membrane protein</topology>
    </subcellularLocation>
</comment>
<feature type="transmembrane region" description="Helical" evidence="13">
    <location>
        <begin position="38"/>
        <end position="60"/>
    </location>
</feature>
<dbReference type="Proteomes" id="UP000027341">
    <property type="component" value="Unassembled WGS sequence"/>
</dbReference>
<keyword evidence="9 13" id="KW-1133">Transmembrane helix</keyword>
<dbReference type="InterPro" id="IPR052168">
    <property type="entry name" value="Cytochrome_b561_oxidase"/>
</dbReference>
<feature type="transmembrane region" description="Helical" evidence="13">
    <location>
        <begin position="12"/>
        <end position="32"/>
    </location>
</feature>
<dbReference type="Pfam" id="PF01292">
    <property type="entry name" value="Ni_hydr_CYTB"/>
    <property type="match status" value="1"/>
</dbReference>
<keyword evidence="15" id="KW-0808">Transferase</keyword>
<comment type="cofactor">
    <cofactor evidence="1">
        <name>heme b</name>
        <dbReference type="ChEBI" id="CHEBI:60344"/>
    </cofactor>
</comment>
<evidence type="ECO:0000256" key="8">
    <source>
        <dbReference type="ARBA" id="ARBA00022982"/>
    </source>
</evidence>
<evidence type="ECO:0000256" key="6">
    <source>
        <dbReference type="ARBA" id="ARBA00022692"/>
    </source>
</evidence>
<keyword evidence="5" id="KW-0349">Heme</keyword>
<feature type="transmembrane region" description="Helical" evidence="13">
    <location>
        <begin position="81"/>
        <end position="103"/>
    </location>
</feature>
<dbReference type="InterPro" id="IPR011577">
    <property type="entry name" value="Cyt_b561_bac/Ni-Hgenase"/>
</dbReference>
<evidence type="ECO:0000256" key="4">
    <source>
        <dbReference type="ARBA" id="ARBA00022475"/>
    </source>
</evidence>
<dbReference type="GO" id="GO:0008168">
    <property type="term" value="F:methyltransferase activity"/>
    <property type="evidence" value="ECO:0007669"/>
    <property type="project" value="UniProtKB-KW"/>
</dbReference>
<evidence type="ECO:0000256" key="13">
    <source>
        <dbReference type="SAM" id="Phobius"/>
    </source>
</evidence>
<keyword evidence="6 13" id="KW-0812">Transmembrane</keyword>
<keyword evidence="10" id="KW-0408">Iron</keyword>
<dbReference type="GO" id="GO:0022904">
    <property type="term" value="P:respiratory electron transport chain"/>
    <property type="evidence" value="ECO:0007669"/>
    <property type="project" value="InterPro"/>
</dbReference>
<keyword evidence="3" id="KW-0813">Transport</keyword>
<dbReference type="PANTHER" id="PTHR30529:SF7">
    <property type="entry name" value="CYTOCHROME B561 BACTERIAL_NI-HYDROGENASE DOMAIN-CONTAINING PROTEIN"/>
    <property type="match status" value="1"/>
</dbReference>
<keyword evidence="15" id="KW-0489">Methyltransferase</keyword>
<reference evidence="15 16" key="1">
    <citation type="submission" date="2014-04" db="EMBL/GenBank/DDBJ databases">
        <title>Draft genome sequence of Hydrogenovibrio marinus MH-110, a model organism for aerobic H2 metabolism.</title>
        <authorList>
            <person name="Cha H.J."/>
            <person name="Jo B.H."/>
            <person name="Hwang B.H."/>
        </authorList>
    </citation>
    <scope>NUCLEOTIDE SEQUENCE [LARGE SCALE GENOMIC DNA]</scope>
    <source>
        <strain evidence="15 16">MH-110</strain>
    </source>
</reference>
<feature type="domain" description="Cytochrome b561 bacterial/Ni-hydrogenase" evidence="14">
    <location>
        <begin position="9"/>
        <end position="180"/>
    </location>
</feature>
<dbReference type="AlphaFoldDB" id="A0A066ZVI3"/>
<comment type="similarity">
    <text evidence="12">Belongs to the cytochrome b561 family.</text>
</comment>
<organism evidence="15 16">
    <name type="scientific">Hydrogenovibrio marinus</name>
    <dbReference type="NCBI Taxonomy" id="28885"/>
    <lineage>
        <taxon>Bacteria</taxon>
        <taxon>Pseudomonadati</taxon>
        <taxon>Pseudomonadota</taxon>
        <taxon>Gammaproteobacteria</taxon>
        <taxon>Thiotrichales</taxon>
        <taxon>Piscirickettsiaceae</taxon>
        <taxon>Hydrogenovibrio</taxon>
    </lineage>
</organism>
<dbReference type="GO" id="GO:0020037">
    <property type="term" value="F:heme binding"/>
    <property type="evidence" value="ECO:0007669"/>
    <property type="project" value="TreeGrafter"/>
</dbReference>
<dbReference type="GO" id="GO:0005886">
    <property type="term" value="C:plasma membrane"/>
    <property type="evidence" value="ECO:0007669"/>
    <property type="project" value="UniProtKB-SubCell"/>
</dbReference>
<gene>
    <name evidence="15" type="ORF">EI16_08295</name>
</gene>
<evidence type="ECO:0000256" key="1">
    <source>
        <dbReference type="ARBA" id="ARBA00001970"/>
    </source>
</evidence>
<evidence type="ECO:0000256" key="12">
    <source>
        <dbReference type="ARBA" id="ARBA00037975"/>
    </source>
</evidence>
<feature type="transmembrane region" description="Helical" evidence="13">
    <location>
        <begin position="144"/>
        <end position="165"/>
    </location>
</feature>
<evidence type="ECO:0000256" key="10">
    <source>
        <dbReference type="ARBA" id="ARBA00023004"/>
    </source>
</evidence>
<dbReference type="GO" id="GO:0046872">
    <property type="term" value="F:metal ion binding"/>
    <property type="evidence" value="ECO:0007669"/>
    <property type="project" value="UniProtKB-KW"/>
</dbReference>
<keyword evidence="11 13" id="KW-0472">Membrane</keyword>
<name>A0A066ZVI3_HYDMR</name>
<evidence type="ECO:0000313" key="15">
    <source>
        <dbReference type="EMBL" id="KDN96269.1"/>
    </source>
</evidence>
<accession>A0A066ZVI3</accession>
<dbReference type="SUPFAM" id="SSF81342">
    <property type="entry name" value="Transmembrane di-heme cytochromes"/>
    <property type="match status" value="1"/>
</dbReference>
<keyword evidence="8" id="KW-0249">Electron transport</keyword>
<evidence type="ECO:0000256" key="7">
    <source>
        <dbReference type="ARBA" id="ARBA00022723"/>
    </source>
</evidence>
<comment type="caution">
    <text evidence="15">The sequence shown here is derived from an EMBL/GenBank/DDBJ whole genome shotgun (WGS) entry which is preliminary data.</text>
</comment>
<evidence type="ECO:0000259" key="14">
    <source>
        <dbReference type="Pfam" id="PF01292"/>
    </source>
</evidence>